<dbReference type="HOGENOM" id="CLU_838549_0_0_12"/>
<comment type="subcellular location">
    <subcellularLocation>
        <location evidence="2">Bacterial flagellum basal body</location>
    </subcellularLocation>
</comment>
<dbReference type="PANTHER" id="PTHR30381:SF0">
    <property type="entry name" value="FLAGELLAR P-RING PROTEIN"/>
    <property type="match status" value="1"/>
</dbReference>
<organism evidence="5 6">
    <name type="scientific">Borrelia crocidurae DOU</name>
    <dbReference type="NCBI Taxonomy" id="1293575"/>
    <lineage>
        <taxon>Bacteria</taxon>
        <taxon>Pseudomonadati</taxon>
        <taxon>Spirochaetota</taxon>
        <taxon>Spirochaetia</taxon>
        <taxon>Spirochaetales</taxon>
        <taxon>Borreliaceae</taxon>
        <taxon>Borrelia</taxon>
    </lineage>
</organism>
<dbReference type="PATRIC" id="fig|1293575.3.peg.778"/>
<dbReference type="GO" id="GO:0071973">
    <property type="term" value="P:bacterial-type flagellum-dependent cell motility"/>
    <property type="evidence" value="ECO:0007669"/>
    <property type="project" value="InterPro"/>
</dbReference>
<keyword evidence="5" id="KW-0282">Flagellum</keyword>
<dbReference type="Proteomes" id="UP000019337">
    <property type="component" value="Chromosome"/>
</dbReference>
<dbReference type="PANTHER" id="PTHR30381">
    <property type="entry name" value="FLAGELLAR P-RING PERIPLASMIC PROTEIN FLGI"/>
    <property type="match status" value="1"/>
</dbReference>
<dbReference type="GO" id="GO:0030288">
    <property type="term" value="C:outer membrane-bounded periplasmic space"/>
    <property type="evidence" value="ECO:0007669"/>
    <property type="project" value="InterPro"/>
</dbReference>
<evidence type="ECO:0000313" key="6">
    <source>
        <dbReference type="Proteomes" id="UP000019337"/>
    </source>
</evidence>
<dbReference type="AlphaFoldDB" id="W5SIT8"/>
<accession>W5SIT8</accession>
<dbReference type="EMBL" id="CP004267">
    <property type="protein sequence ID" value="AHH06837.1"/>
    <property type="molecule type" value="Genomic_DNA"/>
</dbReference>
<name>W5SIT8_9SPIR</name>
<dbReference type="GO" id="GO:0009428">
    <property type="term" value="C:bacterial-type flagellum basal body, distal rod, P ring"/>
    <property type="evidence" value="ECO:0007669"/>
    <property type="project" value="InterPro"/>
</dbReference>
<evidence type="ECO:0000256" key="3">
    <source>
        <dbReference type="ARBA" id="ARBA00022729"/>
    </source>
</evidence>
<dbReference type="Pfam" id="PF02119">
    <property type="entry name" value="FlgI"/>
    <property type="match status" value="1"/>
</dbReference>
<keyword evidence="3" id="KW-0732">Signal</keyword>
<evidence type="ECO:0000256" key="1">
    <source>
        <dbReference type="ARBA" id="ARBA00002591"/>
    </source>
</evidence>
<evidence type="ECO:0000256" key="4">
    <source>
        <dbReference type="ARBA" id="ARBA00023143"/>
    </source>
</evidence>
<keyword evidence="6" id="KW-1185">Reference proteome</keyword>
<keyword evidence="5" id="KW-0966">Cell projection</keyword>
<keyword evidence="4" id="KW-0975">Bacterial flagellum</keyword>
<proteinExistence type="predicted"/>
<protein>
    <submittedName>
        <fullName evidence="5">Flagellar P-ring protein flgI</fullName>
    </submittedName>
</protein>
<dbReference type="GO" id="GO:0005198">
    <property type="term" value="F:structural molecule activity"/>
    <property type="evidence" value="ECO:0007669"/>
    <property type="project" value="InterPro"/>
</dbReference>
<keyword evidence="5" id="KW-0969">Cilium</keyword>
<dbReference type="NCBIfam" id="NF009348">
    <property type="entry name" value="PRK12706.1"/>
    <property type="match status" value="1"/>
</dbReference>
<dbReference type="InterPro" id="IPR001782">
    <property type="entry name" value="Flag_FlgI"/>
</dbReference>
<dbReference type="RefSeq" id="WP_025400958.1">
    <property type="nucleotide sequence ID" value="NZ_CP004267.1"/>
</dbReference>
<gene>
    <name evidence="5" type="ORF">BCD_0771</name>
</gene>
<reference evidence="5" key="1">
    <citation type="submission" date="2013-02" db="EMBL/GenBank/DDBJ databases">
        <title>Comparative genomics of Borrelia species.</title>
        <authorList>
            <person name="Schwan T.G."/>
            <person name="Raffel S.J."/>
            <person name="Porcella S.F."/>
        </authorList>
    </citation>
    <scope>NUCLEOTIDE SEQUENCE [LARGE SCALE GENOMIC DNA]</scope>
    <source>
        <strain evidence="5">DOU</strain>
    </source>
</reference>
<evidence type="ECO:0000256" key="2">
    <source>
        <dbReference type="ARBA" id="ARBA00004117"/>
    </source>
</evidence>
<dbReference type="PRINTS" id="PR01010">
    <property type="entry name" value="FLGPRINGFLGI"/>
</dbReference>
<evidence type="ECO:0000313" key="5">
    <source>
        <dbReference type="EMBL" id="AHH06837.1"/>
    </source>
</evidence>
<comment type="function">
    <text evidence="1">Assembles around the rod to form the L-ring and probably protects the motor/basal body from shearing forces during rotation.</text>
</comment>
<sequence length="326" mass="36354">MKKLIMLIILNLSSFAQENQVKNFSNQNNADKQINEHTKLKNISEIQPANSQILTGIGIVAGLTDKGDSIKEKEILNQILNKIGINEIDLTKTGSKNIALVNVAIKINGNMIKGATHNVYIASMLDAKDLTNGMLLKTEFKDKQGKLLATASGPIIINDKSKGTGYILNGATIHENQNYTTYNIILKNKDYSLINLISQNLTKNNIKNNIKSGNIIEIEVDDIGLISKIEKIEIKTMPKVLINEQNKIIMASTNAEIGPLVLSIERKEEDLFSNKTNKNIKIEIQKMKLNEFISNNSTKLNNKELIQIIKRANKISKLHGELILEE</sequence>